<protein>
    <submittedName>
        <fullName evidence="1">Uncharacterized protein</fullName>
    </submittedName>
</protein>
<dbReference type="Proteomes" id="UP000821845">
    <property type="component" value="Chromosome 11"/>
</dbReference>
<evidence type="ECO:0000313" key="2">
    <source>
        <dbReference type="Proteomes" id="UP000821845"/>
    </source>
</evidence>
<organism evidence="1 2">
    <name type="scientific">Hyalomma asiaticum</name>
    <name type="common">Tick</name>
    <dbReference type="NCBI Taxonomy" id="266040"/>
    <lineage>
        <taxon>Eukaryota</taxon>
        <taxon>Metazoa</taxon>
        <taxon>Ecdysozoa</taxon>
        <taxon>Arthropoda</taxon>
        <taxon>Chelicerata</taxon>
        <taxon>Arachnida</taxon>
        <taxon>Acari</taxon>
        <taxon>Parasitiformes</taxon>
        <taxon>Ixodida</taxon>
        <taxon>Ixodoidea</taxon>
        <taxon>Ixodidae</taxon>
        <taxon>Hyalomminae</taxon>
        <taxon>Hyalomma</taxon>
    </lineage>
</organism>
<name>A0ACB7T428_HYAAI</name>
<accession>A0ACB7T428</accession>
<sequence length="75" mass="8316">MVRSVGVFTERSGPRYPCRRCAGQTRGPPTPWPSTSGGGNRFLPQTTEEKRKEGIGATWGPPVSYYPFVHPHSEK</sequence>
<evidence type="ECO:0000313" key="1">
    <source>
        <dbReference type="EMBL" id="KAH6940833.1"/>
    </source>
</evidence>
<reference evidence="1" key="1">
    <citation type="submission" date="2020-05" db="EMBL/GenBank/DDBJ databases">
        <title>Large-scale comparative analyses of tick genomes elucidate their genetic diversity and vector capacities.</title>
        <authorList>
            <person name="Jia N."/>
            <person name="Wang J."/>
            <person name="Shi W."/>
            <person name="Du L."/>
            <person name="Sun Y."/>
            <person name="Zhan W."/>
            <person name="Jiang J."/>
            <person name="Wang Q."/>
            <person name="Zhang B."/>
            <person name="Ji P."/>
            <person name="Sakyi L.B."/>
            <person name="Cui X."/>
            <person name="Yuan T."/>
            <person name="Jiang B."/>
            <person name="Yang W."/>
            <person name="Lam T.T.-Y."/>
            <person name="Chang Q."/>
            <person name="Ding S."/>
            <person name="Wang X."/>
            <person name="Zhu J."/>
            <person name="Ruan X."/>
            <person name="Zhao L."/>
            <person name="Wei J."/>
            <person name="Que T."/>
            <person name="Du C."/>
            <person name="Cheng J."/>
            <person name="Dai P."/>
            <person name="Han X."/>
            <person name="Huang E."/>
            <person name="Gao Y."/>
            <person name="Liu J."/>
            <person name="Shao H."/>
            <person name="Ye R."/>
            <person name="Li L."/>
            <person name="Wei W."/>
            <person name="Wang X."/>
            <person name="Wang C."/>
            <person name="Yang T."/>
            <person name="Huo Q."/>
            <person name="Li W."/>
            <person name="Guo W."/>
            <person name="Chen H."/>
            <person name="Zhou L."/>
            <person name="Ni X."/>
            <person name="Tian J."/>
            <person name="Zhou Y."/>
            <person name="Sheng Y."/>
            <person name="Liu T."/>
            <person name="Pan Y."/>
            <person name="Xia L."/>
            <person name="Li J."/>
            <person name="Zhao F."/>
            <person name="Cao W."/>
        </authorList>
    </citation>
    <scope>NUCLEOTIDE SEQUENCE</scope>
    <source>
        <strain evidence="1">Hyas-2018</strain>
    </source>
</reference>
<comment type="caution">
    <text evidence="1">The sequence shown here is derived from an EMBL/GenBank/DDBJ whole genome shotgun (WGS) entry which is preliminary data.</text>
</comment>
<dbReference type="EMBL" id="CM023491">
    <property type="protein sequence ID" value="KAH6940833.1"/>
    <property type="molecule type" value="Genomic_DNA"/>
</dbReference>
<proteinExistence type="predicted"/>
<gene>
    <name evidence="1" type="ORF">HPB50_008511</name>
</gene>
<keyword evidence="2" id="KW-1185">Reference proteome</keyword>